<dbReference type="InterPro" id="IPR043128">
    <property type="entry name" value="Rev_trsase/Diguanyl_cyclase"/>
</dbReference>
<reference evidence="3" key="2">
    <citation type="submission" date="2020-05" db="UniProtKB">
        <authorList>
            <consortium name="EnsemblMetazoa"/>
        </authorList>
    </citation>
    <scope>IDENTIFICATION</scope>
    <source>
        <strain evidence="3">Epiroticus2</strain>
    </source>
</reference>
<feature type="domain" description="Reverse transcriptase" evidence="1">
    <location>
        <begin position="1"/>
        <end position="65"/>
    </location>
</feature>
<accession>A0A182PWL4</accession>
<dbReference type="Gene3D" id="3.30.70.270">
    <property type="match status" value="1"/>
</dbReference>
<dbReference type="GO" id="GO:0042575">
    <property type="term" value="C:DNA polymerase complex"/>
    <property type="evidence" value="ECO:0007669"/>
    <property type="project" value="UniProtKB-ARBA"/>
</dbReference>
<dbReference type="InterPro" id="IPR050951">
    <property type="entry name" value="Retrovirus_Pol_polyprotein"/>
</dbReference>
<dbReference type="EnsemblMetazoa" id="AEPI011351-RA">
    <property type="protein sequence ID" value="AEPI011351-PA"/>
    <property type="gene ID" value="AEPI011351"/>
</dbReference>
<name>A0A182PWL4_9DIPT</name>
<reference evidence="4" key="1">
    <citation type="submission" date="2013-03" db="EMBL/GenBank/DDBJ databases">
        <title>The Genome Sequence of Anopheles epiroticus epiroticus2.</title>
        <authorList>
            <consortium name="The Broad Institute Genomics Platform"/>
            <person name="Neafsey D.E."/>
            <person name="Howell P."/>
            <person name="Walker B."/>
            <person name="Young S.K."/>
            <person name="Zeng Q."/>
            <person name="Gargeya S."/>
            <person name="Fitzgerald M."/>
            <person name="Haas B."/>
            <person name="Abouelleil A."/>
            <person name="Allen A.W."/>
            <person name="Alvarado L."/>
            <person name="Arachchi H.M."/>
            <person name="Berlin A.M."/>
            <person name="Chapman S.B."/>
            <person name="Gainer-Dewar J."/>
            <person name="Goldberg J."/>
            <person name="Griggs A."/>
            <person name="Gujja S."/>
            <person name="Hansen M."/>
            <person name="Howarth C."/>
            <person name="Imamovic A."/>
            <person name="Ireland A."/>
            <person name="Larimer J."/>
            <person name="McCowan C."/>
            <person name="Murphy C."/>
            <person name="Pearson M."/>
            <person name="Poon T.W."/>
            <person name="Priest M."/>
            <person name="Roberts A."/>
            <person name="Saif S."/>
            <person name="Shea T."/>
            <person name="Sisk P."/>
            <person name="Sykes S."/>
            <person name="Wortman J."/>
            <person name="Nusbaum C."/>
            <person name="Birren B."/>
        </authorList>
    </citation>
    <scope>NUCLEOTIDE SEQUENCE [LARGE SCALE GENOMIC DNA]</scope>
    <source>
        <strain evidence="4">Epiroticus2</strain>
    </source>
</reference>
<evidence type="ECO:0000313" key="4">
    <source>
        <dbReference type="Proteomes" id="UP000075885"/>
    </source>
</evidence>
<keyword evidence="4" id="KW-1185">Reference proteome</keyword>
<dbReference type="STRING" id="199890.A0A182PWL4"/>
<proteinExistence type="predicted"/>
<evidence type="ECO:0000313" key="3">
    <source>
        <dbReference type="EnsemblMetazoa" id="AEPI011351-PA"/>
    </source>
</evidence>
<dbReference type="PROSITE" id="PS50878">
    <property type="entry name" value="RT_POL"/>
    <property type="match status" value="1"/>
</dbReference>
<dbReference type="AlphaFoldDB" id="A0A182PWL4"/>
<dbReference type="InterPro" id="IPR043502">
    <property type="entry name" value="DNA/RNA_pol_sf"/>
</dbReference>
<evidence type="ECO:0000259" key="2">
    <source>
        <dbReference type="PROSITE" id="PS50994"/>
    </source>
</evidence>
<dbReference type="Gene3D" id="3.30.420.10">
    <property type="entry name" value="Ribonuclease H-like superfamily/Ribonuclease H"/>
    <property type="match status" value="1"/>
</dbReference>
<dbReference type="PROSITE" id="PS50994">
    <property type="entry name" value="INTEGRASE"/>
    <property type="match status" value="1"/>
</dbReference>
<dbReference type="GO" id="GO:0003676">
    <property type="term" value="F:nucleic acid binding"/>
    <property type="evidence" value="ECO:0007669"/>
    <property type="project" value="InterPro"/>
</dbReference>
<dbReference type="SUPFAM" id="SSF56672">
    <property type="entry name" value="DNA/RNA polymerases"/>
    <property type="match status" value="1"/>
</dbReference>
<dbReference type="InterPro" id="IPR036397">
    <property type="entry name" value="RNaseH_sf"/>
</dbReference>
<dbReference type="PANTHER" id="PTHR37984">
    <property type="entry name" value="PROTEIN CBG26694"/>
    <property type="match status" value="1"/>
</dbReference>
<organism evidence="3 4">
    <name type="scientific">Anopheles epiroticus</name>
    <dbReference type="NCBI Taxonomy" id="199890"/>
    <lineage>
        <taxon>Eukaryota</taxon>
        <taxon>Metazoa</taxon>
        <taxon>Ecdysozoa</taxon>
        <taxon>Arthropoda</taxon>
        <taxon>Hexapoda</taxon>
        <taxon>Insecta</taxon>
        <taxon>Pterygota</taxon>
        <taxon>Neoptera</taxon>
        <taxon>Endopterygota</taxon>
        <taxon>Diptera</taxon>
        <taxon>Nematocera</taxon>
        <taxon>Culicoidea</taxon>
        <taxon>Culicidae</taxon>
        <taxon>Anophelinae</taxon>
        <taxon>Anopheles</taxon>
    </lineage>
</organism>
<feature type="domain" description="Integrase catalytic" evidence="2">
    <location>
        <begin position="247"/>
        <end position="404"/>
    </location>
</feature>
<evidence type="ECO:0008006" key="5">
    <source>
        <dbReference type="Google" id="ProtNLM"/>
    </source>
</evidence>
<dbReference type="GO" id="GO:0071897">
    <property type="term" value="P:DNA biosynthetic process"/>
    <property type="evidence" value="ECO:0007669"/>
    <property type="project" value="UniProtKB-ARBA"/>
</dbReference>
<dbReference type="InterPro" id="IPR000477">
    <property type="entry name" value="RT_dom"/>
</dbReference>
<dbReference type="Proteomes" id="UP000075885">
    <property type="component" value="Unassembled WGS sequence"/>
</dbReference>
<dbReference type="InterPro" id="IPR001584">
    <property type="entry name" value="Integrase_cat-core"/>
</dbReference>
<dbReference type="GO" id="GO:0015074">
    <property type="term" value="P:DNA integration"/>
    <property type="evidence" value="ECO:0007669"/>
    <property type="project" value="InterPro"/>
</dbReference>
<sequence>MEAILQDLTNVVSFFDDVIVFAKNFEEMLSALNATLERMQQNGLRLNRSKCIFAATSLECLGHRIDRHGLHKSDRHIAAIRDAPKPSTPEELQLFLVYKSTSQNTNADYCSRIPNAPTQDNVNRVFSHKGRNTADPFELFVLKQVQQLPVRSETVARETRKDAQLGEILQRLEQGKDLTRLGYKAPQSKYSLAANCLMYEHRVVIPPSLRKAIIDDLHAAHIGIVKMKGIDADIELAAKSCSECAQHAMAPPKFNHHHWEYPNAPWERIHIDYAGPVAGPLQLMVGVTTTSTTNATIRLLDDLFASYGVPITVVSDNGPQFTSPDFMAYLKNAGVKYHKLTAPYHPATNGQAERYVQTVKKALKAMGTTRDTLQRNLNTFLLQFRKAPHIETGDPQAKLFLGRNIRTRIDLVRPHDITKRMTQKHQSTFQLSFRTFSIGQKVYFLSGNPRKDKWIIGVIIARLGDLHYNIRSEGKIRKRHVDQIRTFHGNVGSEETNDNAPRIPNLYYLENQQPSINNDVYLN</sequence>
<dbReference type="Pfam" id="PF00078">
    <property type="entry name" value="RVT_1"/>
    <property type="match status" value="1"/>
</dbReference>
<dbReference type="VEuPathDB" id="VectorBase:AEPI011351"/>
<evidence type="ECO:0000259" key="1">
    <source>
        <dbReference type="PROSITE" id="PS50878"/>
    </source>
</evidence>
<dbReference type="InterPro" id="IPR012337">
    <property type="entry name" value="RNaseH-like_sf"/>
</dbReference>
<dbReference type="SUPFAM" id="SSF53098">
    <property type="entry name" value="Ribonuclease H-like"/>
    <property type="match status" value="1"/>
</dbReference>
<protein>
    <recommendedName>
        <fullName evidence="5">Integrase catalytic domain-containing protein</fullName>
    </recommendedName>
</protein>
<dbReference type="PANTHER" id="PTHR37984:SF5">
    <property type="entry name" value="PROTEIN NYNRIN-LIKE"/>
    <property type="match status" value="1"/>
</dbReference>